<keyword evidence="2" id="KW-0812">Transmembrane</keyword>
<evidence type="ECO:0000313" key="3">
    <source>
        <dbReference type="EMBL" id="CAD7445059.1"/>
    </source>
</evidence>
<dbReference type="PANTHER" id="PTHR28635:SF1">
    <property type="entry name" value="TRANSMEMBRANE INNER EAR EXPRESSED PROTEIN"/>
    <property type="match status" value="1"/>
</dbReference>
<dbReference type="AlphaFoldDB" id="A0A7R9I2J6"/>
<evidence type="ECO:0000256" key="2">
    <source>
        <dbReference type="SAM" id="Phobius"/>
    </source>
</evidence>
<dbReference type="PANTHER" id="PTHR28635">
    <property type="entry name" value="TRANSMEMBRANE INNER EAR EXPRESSED PROTEIN"/>
    <property type="match status" value="1"/>
</dbReference>
<organism evidence="3">
    <name type="scientific">Timema bartmani</name>
    <dbReference type="NCBI Taxonomy" id="61472"/>
    <lineage>
        <taxon>Eukaryota</taxon>
        <taxon>Metazoa</taxon>
        <taxon>Ecdysozoa</taxon>
        <taxon>Arthropoda</taxon>
        <taxon>Hexapoda</taxon>
        <taxon>Insecta</taxon>
        <taxon>Pterygota</taxon>
        <taxon>Neoptera</taxon>
        <taxon>Polyneoptera</taxon>
        <taxon>Phasmatodea</taxon>
        <taxon>Timematodea</taxon>
        <taxon>Timematoidea</taxon>
        <taxon>Timematidae</taxon>
        <taxon>Timema</taxon>
    </lineage>
</organism>
<sequence length="257" mass="28380">MLRNTPLDEPGSIPGRGDIDIYHPYRGFSFLRGLSVILLATDDPGSIPTVYGFICKVVGMERGQLSLEGCLPLAPRATLDGATLEGTTLLSSETDWLEQTVVAGFRVWHIIFLSLASLLTLVVLLCCCFRFRIPRTKQEIEADYVRKKISKKFQKQLRAIPNTEMDDADLKRALDRVRAEIKSDTESVAQSEGMSAGSLSSGRGHPSPEGPQETTYRKASDIHIGISTEDLQPPKGVGARFNSVVESTWTKLRTKKQ</sequence>
<evidence type="ECO:0000256" key="1">
    <source>
        <dbReference type="SAM" id="MobiDB-lite"/>
    </source>
</evidence>
<keyword evidence="2" id="KW-1133">Transmembrane helix</keyword>
<name>A0A7R9I2J6_9NEOP</name>
<accession>A0A7R9I2J6</accession>
<dbReference type="Pfam" id="PF16038">
    <property type="entry name" value="TMIE"/>
    <property type="match status" value="1"/>
</dbReference>
<dbReference type="InterPro" id="IPR032006">
    <property type="entry name" value="TMIE"/>
</dbReference>
<feature type="region of interest" description="Disordered" evidence="1">
    <location>
        <begin position="181"/>
        <end position="240"/>
    </location>
</feature>
<keyword evidence="2" id="KW-0472">Membrane</keyword>
<proteinExistence type="predicted"/>
<gene>
    <name evidence="3" type="ORF">TBIB3V08_LOCUS7422</name>
</gene>
<protein>
    <submittedName>
        <fullName evidence="3">Uncharacterized protein</fullName>
    </submittedName>
</protein>
<reference evidence="3" key="1">
    <citation type="submission" date="2020-11" db="EMBL/GenBank/DDBJ databases">
        <authorList>
            <person name="Tran Van P."/>
        </authorList>
    </citation>
    <scope>NUCLEOTIDE SEQUENCE</scope>
</reference>
<dbReference type="EMBL" id="OD567061">
    <property type="protein sequence ID" value="CAD7445059.1"/>
    <property type="molecule type" value="Genomic_DNA"/>
</dbReference>
<feature type="transmembrane region" description="Helical" evidence="2">
    <location>
        <begin position="107"/>
        <end position="129"/>
    </location>
</feature>
<feature type="compositionally biased region" description="Polar residues" evidence="1">
    <location>
        <begin position="186"/>
        <end position="201"/>
    </location>
</feature>